<proteinExistence type="predicted"/>
<evidence type="ECO:0000313" key="1">
    <source>
        <dbReference type="EMBL" id="SDJ25069.1"/>
    </source>
</evidence>
<dbReference type="AlphaFoldDB" id="A0A7Z7BHL0"/>
<evidence type="ECO:0000313" key="2">
    <source>
        <dbReference type="Proteomes" id="UP000198917"/>
    </source>
</evidence>
<gene>
    <name evidence="1" type="ORF">SAMN05428983_0821</name>
</gene>
<protein>
    <submittedName>
        <fullName evidence="1">Uncharacterized protein</fullName>
    </submittedName>
</protein>
<comment type="caution">
    <text evidence="1">The sequence shown here is derived from an EMBL/GenBank/DDBJ whole genome shotgun (WGS) entry which is preliminary data.</text>
</comment>
<sequence>MSEVDPIVTISDIRPFFCVKGVRKAFAAGGGDFDHFLRHGMPASELRGKGFDAQLDRVLDAIRSRAS</sequence>
<dbReference type="EMBL" id="FNEW01000001">
    <property type="protein sequence ID" value="SDJ25069.1"/>
    <property type="molecule type" value="Genomic_DNA"/>
</dbReference>
<dbReference type="RefSeq" id="WP_006314191.1">
    <property type="nucleotide sequence ID" value="NZ_FNEW01000001.1"/>
</dbReference>
<name>A0A7Z7BHL0_9HYPH</name>
<organism evidence="1 2">
    <name type="scientific">Agrobacterium fabrum</name>
    <dbReference type="NCBI Taxonomy" id="1176649"/>
    <lineage>
        <taxon>Bacteria</taxon>
        <taxon>Pseudomonadati</taxon>
        <taxon>Pseudomonadota</taxon>
        <taxon>Alphaproteobacteria</taxon>
        <taxon>Hyphomicrobiales</taxon>
        <taxon>Rhizobiaceae</taxon>
        <taxon>Rhizobium/Agrobacterium group</taxon>
        <taxon>Agrobacterium</taxon>
        <taxon>Agrobacterium tumefaciens complex</taxon>
    </lineage>
</organism>
<accession>A0A7Z7BHL0</accession>
<dbReference type="Proteomes" id="UP000198917">
    <property type="component" value="Unassembled WGS sequence"/>
</dbReference>
<reference evidence="1 2" key="1">
    <citation type="submission" date="2016-10" db="EMBL/GenBank/DDBJ databases">
        <authorList>
            <person name="Varghese N."/>
            <person name="Submissions S."/>
        </authorList>
    </citation>
    <scope>NUCLEOTIDE SEQUENCE [LARGE SCALE GENOMIC DNA]</scope>
    <source>
        <strain evidence="1 2">PDC82</strain>
    </source>
</reference>